<evidence type="ECO:0000313" key="9">
    <source>
        <dbReference type="EMBL" id="KAK4373488.1"/>
    </source>
</evidence>
<dbReference type="GO" id="GO:0003700">
    <property type="term" value="F:DNA-binding transcription factor activity"/>
    <property type="evidence" value="ECO:0007669"/>
    <property type="project" value="InterPro"/>
</dbReference>
<evidence type="ECO:0000256" key="7">
    <source>
        <dbReference type="SAM" id="MobiDB-lite"/>
    </source>
</evidence>
<evidence type="ECO:0000256" key="5">
    <source>
        <dbReference type="ARBA" id="ARBA00023163"/>
    </source>
</evidence>
<dbReference type="CDD" id="cd00018">
    <property type="entry name" value="AP2"/>
    <property type="match status" value="1"/>
</dbReference>
<dbReference type="Proteomes" id="UP001291623">
    <property type="component" value="Unassembled WGS sequence"/>
</dbReference>
<evidence type="ECO:0000259" key="8">
    <source>
        <dbReference type="PROSITE" id="PS51032"/>
    </source>
</evidence>
<comment type="subcellular location">
    <subcellularLocation>
        <location evidence="1">Nucleus</location>
    </subcellularLocation>
</comment>
<feature type="compositionally biased region" description="Polar residues" evidence="7">
    <location>
        <begin position="23"/>
        <end position="38"/>
    </location>
</feature>
<dbReference type="GO" id="GO:0005634">
    <property type="term" value="C:nucleus"/>
    <property type="evidence" value="ECO:0007669"/>
    <property type="project" value="UniProtKB-SubCell"/>
</dbReference>
<feature type="region of interest" description="Disordered" evidence="7">
    <location>
        <begin position="1"/>
        <end position="38"/>
    </location>
</feature>
<dbReference type="PRINTS" id="PR00367">
    <property type="entry name" value="ETHRSPELEMNT"/>
</dbReference>
<protein>
    <recommendedName>
        <fullName evidence="8">AP2/ERF domain-containing protein</fullName>
    </recommendedName>
</protein>
<organism evidence="9 10">
    <name type="scientific">Anisodus tanguticus</name>
    <dbReference type="NCBI Taxonomy" id="243964"/>
    <lineage>
        <taxon>Eukaryota</taxon>
        <taxon>Viridiplantae</taxon>
        <taxon>Streptophyta</taxon>
        <taxon>Embryophyta</taxon>
        <taxon>Tracheophyta</taxon>
        <taxon>Spermatophyta</taxon>
        <taxon>Magnoliopsida</taxon>
        <taxon>eudicotyledons</taxon>
        <taxon>Gunneridae</taxon>
        <taxon>Pentapetalae</taxon>
        <taxon>asterids</taxon>
        <taxon>lamiids</taxon>
        <taxon>Solanales</taxon>
        <taxon>Solanaceae</taxon>
        <taxon>Solanoideae</taxon>
        <taxon>Hyoscyameae</taxon>
        <taxon>Anisodus</taxon>
    </lineage>
</organism>
<gene>
    <name evidence="9" type="ORF">RND71_008872</name>
</gene>
<dbReference type="Gene3D" id="3.30.730.10">
    <property type="entry name" value="AP2/ERF domain"/>
    <property type="match status" value="1"/>
</dbReference>
<comment type="caution">
    <text evidence="9">The sequence shown here is derived from an EMBL/GenBank/DDBJ whole genome shotgun (WGS) entry which is preliminary data.</text>
</comment>
<feature type="domain" description="AP2/ERF" evidence="8">
    <location>
        <begin position="39"/>
        <end position="101"/>
    </location>
</feature>
<dbReference type="Pfam" id="PF00847">
    <property type="entry name" value="AP2"/>
    <property type="match status" value="1"/>
</dbReference>
<dbReference type="PANTHER" id="PTHR31677:SF118">
    <property type="entry name" value="OS04G0399800 PROTEIN"/>
    <property type="match status" value="1"/>
</dbReference>
<evidence type="ECO:0000256" key="3">
    <source>
        <dbReference type="ARBA" id="ARBA00023015"/>
    </source>
</evidence>
<dbReference type="InterPro" id="IPR001471">
    <property type="entry name" value="AP2/ERF_dom"/>
</dbReference>
<evidence type="ECO:0000256" key="6">
    <source>
        <dbReference type="ARBA" id="ARBA00023242"/>
    </source>
</evidence>
<name>A0AAE1SQ06_9SOLA</name>
<keyword evidence="4" id="KW-0238">DNA-binding</keyword>
<dbReference type="InterPro" id="IPR016177">
    <property type="entry name" value="DNA-bd_dom_sf"/>
</dbReference>
<dbReference type="PROSITE" id="PS51032">
    <property type="entry name" value="AP2_ERF"/>
    <property type="match status" value="1"/>
</dbReference>
<proteinExistence type="predicted"/>
<dbReference type="InterPro" id="IPR036955">
    <property type="entry name" value="AP2/ERF_dom_sf"/>
</dbReference>
<dbReference type="GO" id="GO:0003677">
    <property type="term" value="F:DNA binding"/>
    <property type="evidence" value="ECO:0007669"/>
    <property type="project" value="UniProtKB-KW"/>
</dbReference>
<feature type="compositionally biased region" description="Low complexity" evidence="7">
    <location>
        <begin position="1"/>
        <end position="15"/>
    </location>
</feature>
<keyword evidence="10" id="KW-1185">Reference proteome</keyword>
<keyword evidence="2" id="KW-0936">Ethylene signaling pathway</keyword>
<dbReference type="SMART" id="SM00380">
    <property type="entry name" value="AP2"/>
    <property type="match status" value="1"/>
</dbReference>
<reference evidence="9" key="1">
    <citation type="submission" date="2023-12" db="EMBL/GenBank/DDBJ databases">
        <title>Genome assembly of Anisodus tanguticus.</title>
        <authorList>
            <person name="Wang Y.-J."/>
        </authorList>
    </citation>
    <scope>NUCLEOTIDE SEQUENCE</scope>
    <source>
        <strain evidence="9">KB-2021</strain>
        <tissue evidence="9">Leaf</tissue>
    </source>
</reference>
<dbReference type="EMBL" id="JAVYJV010000004">
    <property type="protein sequence ID" value="KAK4373488.1"/>
    <property type="molecule type" value="Genomic_DNA"/>
</dbReference>
<dbReference type="PANTHER" id="PTHR31677">
    <property type="entry name" value="AP2 DOMAIN CLASS TRANSCRIPTION FACTOR"/>
    <property type="match status" value="1"/>
</dbReference>
<sequence>MDFIKSSSSSSTNKSTKPRRNNETQSGKQKIEEQQSNFRYLGVRRRPWGRYAAEIRDPNTKERHWLGTFDTAEEAALAYDRAARSMRANNKSNKPTRTNFVYSDMPHGNSVTCIVSPDEEYQHQLPHHHQQQQQQLLIFGQAENAPAPTPTADYGTHFSQFSVSGMNNGSNGGGGGEFALQQYYNPNYNVHMEDGYRYDSNNTTSTELPPLPEDITSSGNYFNEHGDHQFPTTAISDQMGYSSNSNSLLNEMIMPMDTFDMSCGEVLGEGSTITTTTSAGSYNYFGFNDWLQPQQQSLECNSNMQDNSNNTTLNYWFS</sequence>
<evidence type="ECO:0000256" key="4">
    <source>
        <dbReference type="ARBA" id="ARBA00023125"/>
    </source>
</evidence>
<evidence type="ECO:0000256" key="2">
    <source>
        <dbReference type="ARBA" id="ARBA00022745"/>
    </source>
</evidence>
<keyword evidence="6" id="KW-0539">Nucleus</keyword>
<keyword evidence="5" id="KW-0804">Transcription</keyword>
<dbReference type="AlphaFoldDB" id="A0AAE1SQ06"/>
<evidence type="ECO:0000313" key="10">
    <source>
        <dbReference type="Proteomes" id="UP001291623"/>
    </source>
</evidence>
<evidence type="ECO:0000256" key="1">
    <source>
        <dbReference type="ARBA" id="ARBA00004123"/>
    </source>
</evidence>
<keyword evidence="3" id="KW-0805">Transcription regulation</keyword>
<dbReference type="SUPFAM" id="SSF54171">
    <property type="entry name" value="DNA-binding domain"/>
    <property type="match status" value="1"/>
</dbReference>
<dbReference type="GO" id="GO:0009873">
    <property type="term" value="P:ethylene-activated signaling pathway"/>
    <property type="evidence" value="ECO:0007669"/>
    <property type="project" value="UniProtKB-KW"/>
</dbReference>
<accession>A0AAE1SQ06</accession>